<keyword evidence="7" id="KW-1185">Reference proteome</keyword>
<feature type="signal peptide" evidence="4">
    <location>
        <begin position="1"/>
        <end position="25"/>
    </location>
</feature>
<dbReference type="Gene3D" id="3.20.20.370">
    <property type="entry name" value="Glycoside hydrolase/deacetylase"/>
    <property type="match status" value="1"/>
</dbReference>
<accession>A0ABR9KSL4</accession>
<organism evidence="6 7">
    <name type="scientific">Nonomuraea africana</name>
    <dbReference type="NCBI Taxonomy" id="46171"/>
    <lineage>
        <taxon>Bacteria</taxon>
        <taxon>Bacillati</taxon>
        <taxon>Actinomycetota</taxon>
        <taxon>Actinomycetes</taxon>
        <taxon>Streptosporangiales</taxon>
        <taxon>Streptosporangiaceae</taxon>
        <taxon>Nonomuraea</taxon>
    </lineage>
</organism>
<dbReference type="InterPro" id="IPR011330">
    <property type="entry name" value="Glyco_hydro/deAcase_b/a-brl"/>
</dbReference>
<dbReference type="PROSITE" id="PS51257">
    <property type="entry name" value="PROKAR_LIPOPROTEIN"/>
    <property type="match status" value="1"/>
</dbReference>
<feature type="compositionally biased region" description="Low complexity" evidence="3">
    <location>
        <begin position="251"/>
        <end position="272"/>
    </location>
</feature>
<dbReference type="RefSeq" id="WP_192779309.1">
    <property type="nucleotide sequence ID" value="NZ_BAAASY010000018.1"/>
</dbReference>
<evidence type="ECO:0000259" key="5">
    <source>
        <dbReference type="PROSITE" id="PS51677"/>
    </source>
</evidence>
<feature type="chain" id="PRO_5046383953" evidence="4">
    <location>
        <begin position="26"/>
        <end position="482"/>
    </location>
</feature>
<dbReference type="PANTHER" id="PTHR10587">
    <property type="entry name" value="GLYCOSYL TRANSFERASE-RELATED"/>
    <property type="match status" value="1"/>
</dbReference>
<name>A0ABR9KSL4_9ACTN</name>
<reference evidence="6 7" key="1">
    <citation type="submission" date="2020-10" db="EMBL/GenBank/DDBJ databases">
        <title>Sequencing the genomes of 1000 actinobacteria strains.</title>
        <authorList>
            <person name="Klenk H.-P."/>
        </authorList>
    </citation>
    <scope>NUCLEOTIDE SEQUENCE [LARGE SCALE GENOMIC DNA]</scope>
    <source>
        <strain evidence="6 7">DSM 43748</strain>
    </source>
</reference>
<keyword evidence="1" id="KW-0479">Metal-binding</keyword>
<dbReference type="InterPro" id="IPR002509">
    <property type="entry name" value="NODB_dom"/>
</dbReference>
<dbReference type="PROSITE" id="PS51677">
    <property type="entry name" value="NODB"/>
    <property type="match status" value="1"/>
</dbReference>
<sequence>MPKKRFFGGIALIAAASTGCGMATASPERELTIPAEPTMISFVDPSHVDGLTTRTLTSGDAGGREVHIVYPDLRDAPDLNRKLDDLAQTRLRRFTESTESTDADAPRPRPELNVDWQLTAATDDIVGVRLRTGEFAGANWANSLHTVWYDRVSEKVVDSPGLVTSLNPLTTIVREQLRKRGSEVDYDAVRPDPDLFDSMAFNPAGDLVVEFDDYQVGPGSLGRVAVAVPGELVEPLLSETGRRAREAAKEATPSPAISGTPTTSPPATSAKAGGVDCEKDKCVALTFDDGPGPYTGELLEELRKAGARATFFTVGTNVAASPELVDAMREQGHLVANHTWSHRDLTKLSSSKITDAIGRAQSAISLEVGQTPTLLRPPYGAVNEQVTSIARKLGLALVNWDVDTTDGRERNPAAVARRAVAGAHPGAIILMHDVHRTTVEAVPAILRQLTAKGYTFVTVPELYGSAGMQPGRIYYSGKQPLT</sequence>
<evidence type="ECO:0000313" key="6">
    <source>
        <dbReference type="EMBL" id="MBE1565025.1"/>
    </source>
</evidence>
<keyword evidence="2" id="KW-0378">Hydrolase</keyword>
<feature type="region of interest" description="Disordered" evidence="3">
    <location>
        <begin position="242"/>
        <end position="273"/>
    </location>
</feature>
<dbReference type="Pfam" id="PF01522">
    <property type="entry name" value="Polysacc_deac_1"/>
    <property type="match status" value="1"/>
</dbReference>
<feature type="domain" description="NodB homology" evidence="5">
    <location>
        <begin position="281"/>
        <end position="457"/>
    </location>
</feature>
<proteinExistence type="predicted"/>
<comment type="caution">
    <text evidence="6">The sequence shown here is derived from an EMBL/GenBank/DDBJ whole genome shotgun (WGS) entry which is preliminary data.</text>
</comment>
<dbReference type="InterPro" id="IPR037126">
    <property type="entry name" value="PdaC/RsiV-like_sf"/>
</dbReference>
<evidence type="ECO:0000256" key="4">
    <source>
        <dbReference type="SAM" id="SignalP"/>
    </source>
</evidence>
<dbReference type="Gene3D" id="3.90.640.20">
    <property type="entry name" value="Heat-shock cognate protein, ATPase"/>
    <property type="match status" value="1"/>
</dbReference>
<evidence type="ECO:0000256" key="3">
    <source>
        <dbReference type="SAM" id="MobiDB-lite"/>
    </source>
</evidence>
<keyword evidence="4" id="KW-0732">Signal</keyword>
<dbReference type="Proteomes" id="UP000661607">
    <property type="component" value="Unassembled WGS sequence"/>
</dbReference>
<dbReference type="Pfam" id="PF11738">
    <property type="entry name" value="DUF3298"/>
    <property type="match status" value="1"/>
</dbReference>
<evidence type="ECO:0000256" key="2">
    <source>
        <dbReference type="ARBA" id="ARBA00022801"/>
    </source>
</evidence>
<dbReference type="PANTHER" id="PTHR10587:SF133">
    <property type="entry name" value="CHITIN DEACETYLASE 1-RELATED"/>
    <property type="match status" value="1"/>
</dbReference>
<dbReference type="SUPFAM" id="SSF88713">
    <property type="entry name" value="Glycoside hydrolase/deacetylase"/>
    <property type="match status" value="1"/>
</dbReference>
<protein>
    <submittedName>
        <fullName evidence="6">Peptidoglycan/xylan/chitin deacetylase (PgdA/CDA1 family)</fullName>
    </submittedName>
</protein>
<dbReference type="InterPro" id="IPR021729">
    <property type="entry name" value="DUF3298"/>
</dbReference>
<dbReference type="InterPro" id="IPR050248">
    <property type="entry name" value="Polysacc_deacetylase_ArnD"/>
</dbReference>
<evidence type="ECO:0000313" key="7">
    <source>
        <dbReference type="Proteomes" id="UP000661607"/>
    </source>
</evidence>
<gene>
    <name evidence="6" type="ORF">H4W81_007804</name>
</gene>
<evidence type="ECO:0000256" key="1">
    <source>
        <dbReference type="ARBA" id="ARBA00022723"/>
    </source>
</evidence>
<dbReference type="EMBL" id="JADBEF010000001">
    <property type="protein sequence ID" value="MBE1565025.1"/>
    <property type="molecule type" value="Genomic_DNA"/>
</dbReference>